<feature type="domain" description="Asparaginase/glutaminase C-terminal" evidence="10">
    <location>
        <begin position="212"/>
        <end position="323"/>
    </location>
</feature>
<protein>
    <recommendedName>
        <fullName evidence="2">asparaginase</fullName>
        <ecNumber evidence="2">3.5.1.1</ecNumber>
    </recommendedName>
</protein>
<evidence type="ECO:0000256" key="7">
    <source>
        <dbReference type="PROSITE-ProRule" id="PRU10099"/>
    </source>
</evidence>
<dbReference type="PANTHER" id="PTHR11707">
    <property type="entry name" value="L-ASPARAGINASE"/>
    <property type="match status" value="1"/>
</dbReference>
<gene>
    <name evidence="11" type="primary">ansB</name>
    <name evidence="11" type="ORF">COCCU_09335</name>
</gene>
<comment type="catalytic activity">
    <reaction evidence="4">
        <text>L-asparagine + H2O = L-aspartate + NH4(+)</text>
        <dbReference type="Rhea" id="RHEA:21016"/>
        <dbReference type="ChEBI" id="CHEBI:15377"/>
        <dbReference type="ChEBI" id="CHEBI:28938"/>
        <dbReference type="ChEBI" id="CHEBI:29991"/>
        <dbReference type="ChEBI" id="CHEBI:58048"/>
        <dbReference type="EC" id="3.5.1.1"/>
    </reaction>
</comment>
<evidence type="ECO:0000256" key="2">
    <source>
        <dbReference type="ARBA" id="ARBA00012920"/>
    </source>
</evidence>
<organism evidence="11 12">
    <name type="scientific">Corynebacterium occultum</name>
    <dbReference type="NCBI Taxonomy" id="2675219"/>
    <lineage>
        <taxon>Bacteria</taxon>
        <taxon>Bacillati</taxon>
        <taxon>Actinomycetota</taxon>
        <taxon>Actinomycetes</taxon>
        <taxon>Mycobacteriales</taxon>
        <taxon>Corynebacteriaceae</taxon>
        <taxon>Corynebacterium</taxon>
    </lineage>
</organism>
<dbReference type="AlphaFoldDB" id="A0A6B8W5F4"/>
<reference evidence="11 12" key="1">
    <citation type="submission" date="2019-11" db="EMBL/GenBank/DDBJ databases">
        <title>Complete genome sequence of Corynebacterium kalinowskii 1959, a novel Corynebacterium species isolated from soil of a small paddock in Vilsendorf, Germany.</title>
        <authorList>
            <person name="Schaffert L."/>
            <person name="Ruwe M."/>
            <person name="Milse J."/>
            <person name="Hanuschka K."/>
            <person name="Ortseifen V."/>
            <person name="Droste J."/>
            <person name="Brandt D."/>
            <person name="Schlueter L."/>
            <person name="Kutter Y."/>
            <person name="Vinke S."/>
            <person name="Viehoefer P."/>
            <person name="Jacob L."/>
            <person name="Luebke N.-C."/>
            <person name="Schulte-Berndt E."/>
            <person name="Hain C."/>
            <person name="Linder M."/>
            <person name="Schmidt P."/>
            <person name="Wollenschlaeger L."/>
            <person name="Luttermann T."/>
            <person name="Thieme E."/>
            <person name="Hassa J."/>
            <person name="Haak M."/>
            <person name="Wittchen M."/>
            <person name="Mentz A."/>
            <person name="Persicke M."/>
            <person name="Busche T."/>
            <person name="Ruckert C."/>
        </authorList>
    </citation>
    <scope>NUCLEOTIDE SEQUENCE [LARGE SCALE GENOMIC DNA]</scope>
    <source>
        <strain evidence="11 12">2039</strain>
    </source>
</reference>
<dbReference type="Gene3D" id="3.40.50.40">
    <property type="match status" value="1"/>
</dbReference>
<dbReference type="PROSITE" id="PS00144">
    <property type="entry name" value="ASN_GLN_ASE_1"/>
    <property type="match status" value="1"/>
</dbReference>
<evidence type="ECO:0000256" key="4">
    <source>
        <dbReference type="ARBA" id="ARBA00049366"/>
    </source>
</evidence>
<dbReference type="SFLD" id="SFLDS00057">
    <property type="entry name" value="Glutaminase/Asparaginase"/>
    <property type="match status" value="1"/>
</dbReference>
<feature type="active site" evidence="7">
    <location>
        <position position="28"/>
    </location>
</feature>
<dbReference type="InterPro" id="IPR040919">
    <property type="entry name" value="Asparaginase_C"/>
</dbReference>
<dbReference type="InterPro" id="IPR036152">
    <property type="entry name" value="Asp/glu_Ase-like_sf"/>
</dbReference>
<dbReference type="SUPFAM" id="SSF53774">
    <property type="entry name" value="Glutaminase/Asparaginase"/>
    <property type="match status" value="1"/>
</dbReference>
<dbReference type="EMBL" id="CP046455">
    <property type="protein sequence ID" value="QGU07791.1"/>
    <property type="molecule type" value="Genomic_DNA"/>
</dbReference>
<feature type="binding site" evidence="6">
    <location>
        <begin position="106"/>
        <end position="107"/>
    </location>
    <ligand>
        <name>substrate</name>
    </ligand>
</feature>
<dbReference type="PIRSF" id="PIRSF500176">
    <property type="entry name" value="L_ASNase"/>
    <property type="match status" value="1"/>
</dbReference>
<feature type="active site" evidence="8">
    <location>
        <position position="106"/>
    </location>
</feature>
<dbReference type="CDD" id="cd08964">
    <property type="entry name" value="L-asparaginase_II"/>
    <property type="match status" value="1"/>
</dbReference>
<dbReference type="InterPro" id="IPR006034">
    <property type="entry name" value="Asparaginase/glutaminase-like"/>
</dbReference>
<dbReference type="InterPro" id="IPR027475">
    <property type="entry name" value="Asparaginase/glutaminase_AS2"/>
</dbReference>
<proteinExistence type="inferred from homology"/>
<dbReference type="SMART" id="SM00870">
    <property type="entry name" value="Asparaginase"/>
    <property type="match status" value="1"/>
</dbReference>
<dbReference type="Gene3D" id="3.40.50.1170">
    <property type="entry name" value="L-asparaginase, N-terminal domain"/>
    <property type="match status" value="1"/>
</dbReference>
<dbReference type="GO" id="GO:0006528">
    <property type="term" value="P:asparagine metabolic process"/>
    <property type="evidence" value="ECO:0007669"/>
    <property type="project" value="InterPro"/>
</dbReference>
<comment type="similarity">
    <text evidence="1">Belongs to the asparaginase 1 family.</text>
</comment>
<dbReference type="PROSITE" id="PS51732">
    <property type="entry name" value="ASN_GLN_ASE_3"/>
    <property type="match status" value="1"/>
</dbReference>
<evidence type="ECO:0000313" key="11">
    <source>
        <dbReference type="EMBL" id="QGU07791.1"/>
    </source>
</evidence>
<dbReference type="InterPro" id="IPR027473">
    <property type="entry name" value="L-asparaginase_C"/>
</dbReference>
<evidence type="ECO:0000256" key="5">
    <source>
        <dbReference type="PIRSR" id="PIRSR001220-1"/>
    </source>
</evidence>
<dbReference type="RefSeq" id="WP_156231234.1">
    <property type="nucleotide sequence ID" value="NZ_CP046455.1"/>
</dbReference>
<evidence type="ECO:0000256" key="6">
    <source>
        <dbReference type="PIRSR" id="PIRSR001220-2"/>
    </source>
</evidence>
<dbReference type="PROSITE" id="PS00917">
    <property type="entry name" value="ASN_GLN_ASE_2"/>
    <property type="match status" value="1"/>
</dbReference>
<evidence type="ECO:0000256" key="3">
    <source>
        <dbReference type="ARBA" id="ARBA00022801"/>
    </source>
</evidence>
<keyword evidence="3 11" id="KW-0378">Hydrolase</keyword>
<sequence>MSTSPTLNQASLPAPAAVKIVVLSTGGTIACTRGPEGSLIPTVSGEELVSGLRSRFDPASTTFEVRELNRLDSSSMTLADVDEIITAVHRVYEDPEVSGVVVTHGTDTMEETAVAVDVFHTDPRPVVFTGSQLPFDHPEGDGPENLFEAAVVAADPAARGIGTLIVFGHAVLPARGATKVHTSALNGFGSTAPAAHPRPRPLPTQVPLRDVRVDIIAAWPGAPRTQVDAALAEGAQGLVVAALGAGNVGTELGVALGEALDAGVAVVISTRVAQGEVHGSYGGAGGGATLAAKGALGSAHYRPGQARMLLAAALAAGVDPAAVFQDSGM</sequence>
<accession>A0A6B8W5F4</accession>
<dbReference type="PANTHER" id="PTHR11707:SF28">
    <property type="entry name" value="60 KDA LYSOPHOSPHOLIPASE"/>
    <property type="match status" value="1"/>
</dbReference>
<evidence type="ECO:0000256" key="1">
    <source>
        <dbReference type="ARBA" id="ARBA00010518"/>
    </source>
</evidence>
<dbReference type="Proteomes" id="UP000424462">
    <property type="component" value="Chromosome"/>
</dbReference>
<dbReference type="InterPro" id="IPR027474">
    <property type="entry name" value="L-asparaginase_N"/>
</dbReference>
<dbReference type="GO" id="GO:0004067">
    <property type="term" value="F:asparaginase activity"/>
    <property type="evidence" value="ECO:0007669"/>
    <property type="project" value="UniProtKB-UniRule"/>
</dbReference>
<dbReference type="InterPro" id="IPR020827">
    <property type="entry name" value="Asparaginase/glutaminase_AS1"/>
</dbReference>
<dbReference type="InterPro" id="IPR037152">
    <property type="entry name" value="L-asparaginase_N_sf"/>
</dbReference>
<dbReference type="KEGG" id="cok:COCCU_09335"/>
<evidence type="ECO:0000259" key="10">
    <source>
        <dbReference type="Pfam" id="PF17763"/>
    </source>
</evidence>
<dbReference type="Pfam" id="PF00710">
    <property type="entry name" value="Asparaginase"/>
    <property type="match status" value="1"/>
</dbReference>
<evidence type="ECO:0000313" key="12">
    <source>
        <dbReference type="Proteomes" id="UP000424462"/>
    </source>
</evidence>
<dbReference type="Pfam" id="PF17763">
    <property type="entry name" value="Asparaginase_C"/>
    <property type="match status" value="1"/>
</dbReference>
<feature type="binding site" evidence="6">
    <location>
        <position position="73"/>
    </location>
    <ligand>
        <name>substrate</name>
    </ligand>
</feature>
<evidence type="ECO:0000259" key="9">
    <source>
        <dbReference type="Pfam" id="PF00710"/>
    </source>
</evidence>
<dbReference type="PRINTS" id="PR00139">
    <property type="entry name" value="ASNGLNASE"/>
</dbReference>
<feature type="domain" description="L-asparaginase N-terminal" evidence="9">
    <location>
        <begin position="19"/>
        <end position="191"/>
    </location>
</feature>
<name>A0A6B8W5F4_9CORY</name>
<dbReference type="PIRSF" id="PIRSF001220">
    <property type="entry name" value="L-ASNase_gatD"/>
    <property type="match status" value="1"/>
</dbReference>
<dbReference type="InterPro" id="IPR004550">
    <property type="entry name" value="AsnASE_II"/>
</dbReference>
<evidence type="ECO:0000256" key="8">
    <source>
        <dbReference type="PROSITE-ProRule" id="PRU10100"/>
    </source>
</evidence>
<dbReference type="EC" id="3.5.1.1" evidence="2"/>
<feature type="active site" description="O-isoaspartyl threonine intermediate" evidence="5">
    <location>
        <position position="28"/>
    </location>
</feature>
<keyword evidence="12" id="KW-1185">Reference proteome</keyword>